<evidence type="ECO:0000313" key="3">
    <source>
        <dbReference type="Proteomes" id="UP000194606"/>
    </source>
</evidence>
<comment type="caution">
    <text evidence="2">The sequence shown here is derived from an EMBL/GenBank/DDBJ whole genome shotgun (WGS) entry which is preliminary data.</text>
</comment>
<feature type="transmembrane region" description="Helical" evidence="1">
    <location>
        <begin position="7"/>
        <end position="31"/>
    </location>
</feature>
<evidence type="ECO:0000313" key="2">
    <source>
        <dbReference type="EMBL" id="OUK05416.1"/>
    </source>
</evidence>
<feature type="transmembrane region" description="Helical" evidence="1">
    <location>
        <begin position="136"/>
        <end position="159"/>
    </location>
</feature>
<evidence type="ECO:0008006" key="4">
    <source>
        <dbReference type="Google" id="ProtNLM"/>
    </source>
</evidence>
<reference evidence="2 3" key="1">
    <citation type="submission" date="2017-02" db="EMBL/GenBank/DDBJ databases">
        <authorList>
            <person name="Peterson S.W."/>
        </authorList>
    </citation>
    <scope>NUCLEOTIDE SEQUENCE [LARGE SCALE GENOMIC DNA]</scope>
    <source>
        <strain evidence="2">159469</strain>
    </source>
</reference>
<dbReference type="RefSeq" id="WP_086582184.1">
    <property type="nucleotide sequence ID" value="NZ_MUIZ01000001.1"/>
</dbReference>
<feature type="transmembrane region" description="Helical" evidence="1">
    <location>
        <begin position="235"/>
        <end position="254"/>
    </location>
</feature>
<dbReference type="Proteomes" id="UP000194606">
    <property type="component" value="Unassembled WGS sequence"/>
</dbReference>
<keyword evidence="1" id="KW-0812">Transmembrane</keyword>
<dbReference type="AlphaFoldDB" id="A0A252CFS7"/>
<keyword evidence="1" id="KW-0472">Membrane</keyword>
<evidence type="ECO:0000256" key="1">
    <source>
        <dbReference type="SAM" id="Phobius"/>
    </source>
</evidence>
<accession>A0A252CFS7</accession>
<feature type="transmembrane region" description="Helical" evidence="1">
    <location>
        <begin position="165"/>
        <end position="183"/>
    </location>
</feature>
<feature type="transmembrane region" description="Helical" evidence="1">
    <location>
        <begin position="195"/>
        <end position="215"/>
    </location>
</feature>
<feature type="transmembrane region" description="Helical" evidence="1">
    <location>
        <begin position="73"/>
        <end position="93"/>
    </location>
</feature>
<keyword evidence="1" id="KW-1133">Transmembrane helix</keyword>
<dbReference type="Pfam" id="PF05675">
    <property type="entry name" value="DUF817"/>
    <property type="match status" value="1"/>
</dbReference>
<dbReference type="PIRSF" id="PIRSF009141">
    <property type="entry name" value="UCP009141"/>
    <property type="match status" value="1"/>
</dbReference>
<gene>
    <name evidence="2" type="ORF">BZZ03_01485</name>
</gene>
<dbReference type="InterPro" id="IPR008535">
    <property type="entry name" value="DUF817"/>
</dbReference>
<feature type="transmembrane region" description="Helical" evidence="1">
    <location>
        <begin position="43"/>
        <end position="61"/>
    </location>
</feature>
<sequence>MNGLKNGVILLFNFAKIQAACCLFPLAVFATLAITRGLTFPNIPRYDLIFVILLVFQVLMVKLKFETLEELKIICLFHILGLILEIFKVNISHSWTYPEPAYLKIWNVPFYSGFMYASVGSYVVQSRKKLQLNVEYWPPLGLSFGLSTVLYLNFFTNYFFHDLRYFIILAIVLIFWRTQFTFCINGRKRYKMKALFSFALIGFFIYIAENIASFFNAYRYPNQAETWHLVGFGKMSSWFLLVIVSIVLVVNLKLKQSSRENKLIKKTR</sequence>
<dbReference type="EMBL" id="MUIZ01000001">
    <property type="protein sequence ID" value="OUK05416.1"/>
    <property type="molecule type" value="Genomic_DNA"/>
</dbReference>
<protein>
    <recommendedName>
        <fullName evidence="4">DUF817 domain-containing protein</fullName>
    </recommendedName>
</protein>
<feature type="transmembrane region" description="Helical" evidence="1">
    <location>
        <begin position="105"/>
        <end position="124"/>
    </location>
</feature>
<proteinExistence type="predicted"/>
<organism evidence="2 3">
    <name type="scientific">Lactococcus petauri</name>
    <dbReference type="NCBI Taxonomy" id="1940789"/>
    <lineage>
        <taxon>Bacteria</taxon>
        <taxon>Bacillati</taxon>
        <taxon>Bacillota</taxon>
        <taxon>Bacilli</taxon>
        <taxon>Lactobacillales</taxon>
        <taxon>Streptococcaceae</taxon>
        <taxon>Lactococcus</taxon>
    </lineage>
</organism>
<name>A0A252CFS7_9LACT</name>